<keyword evidence="4" id="KW-0540">Nuclease</keyword>
<protein>
    <recommendedName>
        <fullName evidence="3">ribonuclease H</fullName>
        <ecNumber evidence="3">3.1.26.4</ecNumber>
    </recommendedName>
</protein>
<keyword evidence="11" id="KW-1185">Reference proteome</keyword>
<dbReference type="PANTHER" id="PTHR10642">
    <property type="entry name" value="RIBONUCLEASE H1"/>
    <property type="match status" value="1"/>
</dbReference>
<dbReference type="STRING" id="5454.A0A163FYR9"/>
<dbReference type="SUPFAM" id="SSF53098">
    <property type="entry name" value="Ribonuclease H-like"/>
    <property type="match status" value="1"/>
</dbReference>
<comment type="similarity">
    <text evidence="2">Belongs to the RNase H family.</text>
</comment>
<proteinExistence type="inferred from homology"/>
<dbReference type="CDD" id="cd09280">
    <property type="entry name" value="RNase_HI_eukaryote_like"/>
    <property type="match status" value="1"/>
</dbReference>
<dbReference type="Gene3D" id="3.40.970.10">
    <property type="entry name" value="Ribonuclease H1, N-terminal domain"/>
    <property type="match status" value="2"/>
</dbReference>
<dbReference type="GO" id="GO:0004523">
    <property type="term" value="F:RNA-DNA hybrid ribonuclease activity"/>
    <property type="evidence" value="ECO:0007669"/>
    <property type="project" value="UniProtKB-EC"/>
</dbReference>
<dbReference type="Pfam" id="PF00075">
    <property type="entry name" value="RNase_H"/>
    <property type="match status" value="1"/>
</dbReference>
<dbReference type="EMBL" id="JYNV01000155">
    <property type="protein sequence ID" value="KZM24601.1"/>
    <property type="molecule type" value="Genomic_DNA"/>
</dbReference>
<feature type="compositionally biased region" description="Acidic residues" evidence="8">
    <location>
        <begin position="70"/>
        <end position="84"/>
    </location>
</feature>
<name>A0A163FYR9_DIDRA</name>
<dbReference type="GO" id="GO:0003676">
    <property type="term" value="F:nucleic acid binding"/>
    <property type="evidence" value="ECO:0007669"/>
    <property type="project" value="InterPro"/>
</dbReference>
<feature type="domain" description="RNase H type-1" evidence="9">
    <location>
        <begin position="310"/>
        <end position="460"/>
    </location>
</feature>
<keyword evidence="7" id="KW-0378">Hydrolase</keyword>
<evidence type="ECO:0000256" key="6">
    <source>
        <dbReference type="ARBA" id="ARBA00022759"/>
    </source>
</evidence>
<evidence type="ECO:0000256" key="5">
    <source>
        <dbReference type="ARBA" id="ARBA00022723"/>
    </source>
</evidence>
<evidence type="ECO:0000313" key="10">
    <source>
        <dbReference type="EMBL" id="KZM24601.1"/>
    </source>
</evidence>
<evidence type="ECO:0000256" key="8">
    <source>
        <dbReference type="SAM" id="MobiDB-lite"/>
    </source>
</evidence>
<comment type="catalytic activity">
    <reaction evidence="1">
        <text>Endonucleolytic cleavage to 5'-phosphomonoester.</text>
        <dbReference type="EC" id="3.1.26.4"/>
    </reaction>
</comment>
<reference evidence="10 11" key="1">
    <citation type="journal article" date="2016" name="Sci. Rep.">
        <title>Draft genome sequencing and secretome analysis of fungal phytopathogen Ascochyta rabiei provides insight into the necrotrophic effector repertoire.</title>
        <authorList>
            <person name="Verma S."/>
            <person name="Gazara R.K."/>
            <person name="Nizam S."/>
            <person name="Parween S."/>
            <person name="Chattopadhyay D."/>
            <person name="Verma P.K."/>
        </authorList>
    </citation>
    <scope>NUCLEOTIDE SEQUENCE [LARGE SCALE GENOMIC DNA]</scope>
    <source>
        <strain evidence="10 11">ArDII</strain>
    </source>
</reference>
<dbReference type="Gene3D" id="3.30.420.10">
    <property type="entry name" value="Ribonuclease H-like superfamily/Ribonuclease H"/>
    <property type="match status" value="1"/>
</dbReference>
<evidence type="ECO:0000256" key="7">
    <source>
        <dbReference type="ARBA" id="ARBA00022801"/>
    </source>
</evidence>
<comment type="caution">
    <text evidence="10">The sequence shown here is derived from an EMBL/GenBank/DDBJ whole genome shotgun (WGS) entry which is preliminary data.</text>
</comment>
<dbReference type="EC" id="3.1.26.4" evidence="3"/>
<evidence type="ECO:0000256" key="4">
    <source>
        <dbReference type="ARBA" id="ARBA00022722"/>
    </source>
</evidence>
<dbReference type="InterPro" id="IPR002156">
    <property type="entry name" value="RNaseH_domain"/>
</dbReference>
<dbReference type="InterPro" id="IPR011320">
    <property type="entry name" value="RNase_H1_N"/>
</dbReference>
<dbReference type="InterPro" id="IPR012337">
    <property type="entry name" value="RNaseH-like_sf"/>
</dbReference>
<evidence type="ECO:0000259" key="9">
    <source>
        <dbReference type="PROSITE" id="PS50879"/>
    </source>
</evidence>
<dbReference type="GO" id="GO:0043137">
    <property type="term" value="P:DNA replication, removal of RNA primer"/>
    <property type="evidence" value="ECO:0007669"/>
    <property type="project" value="TreeGrafter"/>
</dbReference>
<dbReference type="InterPro" id="IPR050092">
    <property type="entry name" value="RNase_H"/>
</dbReference>
<dbReference type="AlphaFoldDB" id="A0A163FYR9"/>
<sequence length="554" mass="60808">MKRLSRLFAGQRPVSQLRTSGLPSRVKDTHATKTCSTLFLLPERPRWPRHCRRSSTHADPISEARFDEFLAGEEKDEGTNDDDMGDAKSVTSNTSSGKRKRSAGPTFYAVRVGQTPGVYYSWRDCEAQTKGTKAEYRKFDSLTDAEAFVKSAHKSAAKSGKAKFYGVAIGHVPGVYTDWPSTQAQIKGCSGGLQQSFATREEAQTFVNEHRRDHSVPISLRGDLSEAPSAVDQDGRTSENVLKKHKKNNGQATAGIPNDNVTYEPGMGPLPDGAEDGFDRTLKMDLESGAIRHKTESELMAMKKQPTGDFTGQVVVYTDGSALGNGQTGAVAGVGVYFGPNDKRNVSEPLRGSKQTNQRAELTAIARALDHAPIDRDILICTDSYYSIRCITEWSPKWLRNGWKNSAGKDVENRDLVEPIVSRVCEREACKAKTNFKWIKGHANNPGNVAADQLAVNGSRHSTPELRGQIEFSTTLISPIKTREEWEQVKKQEREDREEDEIFDTFSAEQFMNQASPHFTAANVSAQTAADESAPPQQSVGAGAGFGRAFLNGI</sequence>
<feature type="region of interest" description="Disordered" evidence="8">
    <location>
        <begin position="49"/>
        <end position="103"/>
    </location>
</feature>
<accession>A0A163FYR9</accession>
<dbReference type="PROSITE" id="PS50879">
    <property type="entry name" value="RNASE_H_1"/>
    <property type="match status" value="1"/>
</dbReference>
<dbReference type="InterPro" id="IPR009027">
    <property type="entry name" value="Ribosomal_bL9/RNase_H1_N"/>
</dbReference>
<dbReference type="Proteomes" id="UP000076837">
    <property type="component" value="Unassembled WGS sequence"/>
</dbReference>
<gene>
    <name evidence="10" type="ORF">ST47_g4347</name>
</gene>
<organism evidence="10 11">
    <name type="scientific">Didymella rabiei</name>
    <name type="common">Chickpea ascochyta blight fungus</name>
    <name type="synonym">Mycosphaerella rabiei</name>
    <dbReference type="NCBI Taxonomy" id="5454"/>
    <lineage>
        <taxon>Eukaryota</taxon>
        <taxon>Fungi</taxon>
        <taxon>Dikarya</taxon>
        <taxon>Ascomycota</taxon>
        <taxon>Pezizomycotina</taxon>
        <taxon>Dothideomycetes</taxon>
        <taxon>Pleosporomycetidae</taxon>
        <taxon>Pleosporales</taxon>
        <taxon>Pleosporineae</taxon>
        <taxon>Didymellaceae</taxon>
        <taxon>Ascochyta</taxon>
    </lineage>
</organism>
<dbReference type="InterPro" id="IPR037056">
    <property type="entry name" value="RNase_H1_N_sf"/>
</dbReference>
<keyword evidence="6" id="KW-0255">Endonuclease</keyword>
<dbReference type="PANTHER" id="PTHR10642:SF26">
    <property type="entry name" value="RIBONUCLEASE H1"/>
    <property type="match status" value="1"/>
</dbReference>
<evidence type="ECO:0000256" key="1">
    <source>
        <dbReference type="ARBA" id="ARBA00000077"/>
    </source>
</evidence>
<dbReference type="Pfam" id="PF01693">
    <property type="entry name" value="Cauli_VI"/>
    <property type="match status" value="2"/>
</dbReference>
<evidence type="ECO:0000313" key="11">
    <source>
        <dbReference type="Proteomes" id="UP000076837"/>
    </source>
</evidence>
<evidence type="ECO:0000256" key="3">
    <source>
        <dbReference type="ARBA" id="ARBA00012180"/>
    </source>
</evidence>
<dbReference type="GO" id="GO:0046872">
    <property type="term" value="F:metal ion binding"/>
    <property type="evidence" value="ECO:0007669"/>
    <property type="project" value="UniProtKB-KW"/>
</dbReference>
<dbReference type="SUPFAM" id="SSF55658">
    <property type="entry name" value="L9 N-domain-like"/>
    <property type="match status" value="2"/>
</dbReference>
<keyword evidence="5" id="KW-0479">Metal-binding</keyword>
<dbReference type="FunFam" id="3.30.420.10:FF:000090">
    <property type="entry name" value="Ribonuclease H"/>
    <property type="match status" value="1"/>
</dbReference>
<dbReference type="InterPro" id="IPR036397">
    <property type="entry name" value="RNaseH_sf"/>
</dbReference>
<evidence type="ECO:0000256" key="2">
    <source>
        <dbReference type="ARBA" id="ARBA00005300"/>
    </source>
</evidence>